<dbReference type="EMBL" id="UAUX01000007">
    <property type="protein sequence ID" value="SPZ98142.1"/>
    <property type="molecule type" value="Genomic_DNA"/>
</dbReference>
<dbReference type="Proteomes" id="UP000249913">
    <property type="component" value="Unassembled WGS sequence"/>
</dbReference>
<name>A0A2X2JW22_STAAU</name>
<protein>
    <submittedName>
        <fullName evidence="1">Lipoprotein</fullName>
    </submittedName>
</protein>
<dbReference type="Pfam" id="PF07901">
    <property type="entry name" value="DUF1672"/>
    <property type="match status" value="1"/>
</dbReference>
<organism evidence="1 2">
    <name type="scientific">Staphylococcus aureus</name>
    <dbReference type="NCBI Taxonomy" id="1280"/>
    <lineage>
        <taxon>Bacteria</taxon>
        <taxon>Bacillati</taxon>
        <taxon>Bacillota</taxon>
        <taxon>Bacilli</taxon>
        <taxon>Bacillales</taxon>
        <taxon>Staphylococcaceae</taxon>
        <taxon>Staphylococcus</taxon>
    </lineage>
</organism>
<keyword evidence="1" id="KW-0449">Lipoprotein</keyword>
<evidence type="ECO:0000313" key="2">
    <source>
        <dbReference type="Proteomes" id="UP000249913"/>
    </source>
</evidence>
<proteinExistence type="predicted"/>
<evidence type="ECO:0000313" key="1">
    <source>
        <dbReference type="EMBL" id="SPZ98142.1"/>
    </source>
</evidence>
<gene>
    <name evidence="1" type="ORF">NCTC7878_01531</name>
</gene>
<reference evidence="1 2" key="1">
    <citation type="submission" date="2018-06" db="EMBL/GenBank/DDBJ databases">
        <authorList>
            <consortium name="Pathogen Informatics"/>
            <person name="Doyle S."/>
        </authorList>
    </citation>
    <scope>NUCLEOTIDE SEQUENCE [LARGE SCALE GENOMIC DNA]</scope>
    <source>
        <strain evidence="1 2">NCTC7878</strain>
    </source>
</reference>
<dbReference type="AlphaFoldDB" id="A0A2X2JW22"/>
<dbReference type="InterPro" id="IPR012873">
    <property type="entry name" value="DUF1672"/>
</dbReference>
<accession>A0A2X2JW22</accession>
<sequence length="45" mass="5093">MAEEIKKEKEIPNGIDLSIKFSDNKINTVKPNYNGKSTSEYGVFD</sequence>